<dbReference type="PANTHER" id="PTHR34039">
    <property type="entry name" value="UPF0102 PROTEIN YRAN"/>
    <property type="match status" value="1"/>
</dbReference>
<dbReference type="InterPro" id="IPR003509">
    <property type="entry name" value="UPF0102_YraN-like"/>
</dbReference>
<proteinExistence type="inferred from homology"/>
<evidence type="ECO:0000313" key="4">
    <source>
        <dbReference type="EMBL" id="QDL07576.1"/>
    </source>
</evidence>
<dbReference type="Gene3D" id="3.40.1350.10">
    <property type="match status" value="1"/>
</dbReference>
<reference evidence="4 5" key="1">
    <citation type="submission" date="2018-06" db="EMBL/GenBank/DDBJ databases">
        <title>Comparative genomics of Brasilonema spp. strains.</title>
        <authorList>
            <person name="Alvarenga D.O."/>
            <person name="Fiore M.F."/>
            <person name="Varani A.M."/>
        </authorList>
    </citation>
    <scope>NUCLEOTIDE SEQUENCE [LARGE SCALE GENOMIC DNA]</scope>
    <source>
        <strain evidence="4 5">CENA114</strain>
    </source>
</reference>
<evidence type="ECO:0000256" key="2">
    <source>
        <dbReference type="HAMAP-Rule" id="MF_00048"/>
    </source>
</evidence>
<dbReference type="InterPro" id="IPR011856">
    <property type="entry name" value="tRNA_endonuc-like_dom_sf"/>
</dbReference>
<dbReference type="HAMAP" id="MF_00048">
    <property type="entry name" value="UPF0102"/>
    <property type="match status" value="1"/>
</dbReference>
<name>A0A856MF39_9CYAN</name>
<gene>
    <name evidence="4" type="ORF">DP114_06405</name>
</gene>
<comment type="similarity">
    <text evidence="1 2">Belongs to the UPF0102 family.</text>
</comment>
<dbReference type="EMBL" id="CP030118">
    <property type="protein sequence ID" value="QDL07576.1"/>
    <property type="molecule type" value="Genomic_DNA"/>
</dbReference>
<evidence type="ECO:0000256" key="3">
    <source>
        <dbReference type="SAM" id="MobiDB-lite"/>
    </source>
</evidence>
<organism evidence="4 5">
    <name type="scientific">Brasilonema sennae CENA114</name>
    <dbReference type="NCBI Taxonomy" id="415709"/>
    <lineage>
        <taxon>Bacteria</taxon>
        <taxon>Bacillati</taxon>
        <taxon>Cyanobacteriota</taxon>
        <taxon>Cyanophyceae</taxon>
        <taxon>Nostocales</taxon>
        <taxon>Scytonemataceae</taxon>
        <taxon>Brasilonema</taxon>
        <taxon>Bromeliae group (in: Brasilonema)</taxon>
    </lineage>
</organism>
<accession>A0A856MF39</accession>
<feature type="region of interest" description="Disordered" evidence="3">
    <location>
        <begin position="49"/>
        <end position="77"/>
    </location>
</feature>
<dbReference type="Pfam" id="PF02021">
    <property type="entry name" value="UPF0102"/>
    <property type="match status" value="1"/>
</dbReference>
<dbReference type="InterPro" id="IPR011335">
    <property type="entry name" value="Restrct_endonuc-II-like"/>
</dbReference>
<evidence type="ECO:0000313" key="5">
    <source>
        <dbReference type="Proteomes" id="UP000503129"/>
    </source>
</evidence>
<evidence type="ECO:0000256" key="1">
    <source>
        <dbReference type="ARBA" id="ARBA00006738"/>
    </source>
</evidence>
<dbReference type="SUPFAM" id="SSF52980">
    <property type="entry name" value="Restriction endonuclease-like"/>
    <property type="match status" value="2"/>
</dbReference>
<dbReference type="RefSeq" id="WP_169268622.1">
    <property type="nucleotide sequence ID" value="NZ_CAWOXK010000001.1"/>
</dbReference>
<dbReference type="PANTHER" id="PTHR34039:SF1">
    <property type="entry name" value="UPF0102 PROTEIN YRAN"/>
    <property type="match status" value="1"/>
</dbReference>
<protein>
    <recommendedName>
        <fullName evidence="2">UPF0102 protein DP114_06405</fullName>
    </recommendedName>
</protein>
<sequence>MADDSPYHYLDIGIAGEDLVAEWLQSNGWVILHRRWRYRNGEIDIIAQYDGQQQPRKQQERAQTNTQSEGTRETSLLHSLTPSLSSSPILTFVEVKTRSRDNWDAGGRNAITKQKQTKLQQTSLMFLAKYPQKADYPCQFDVAIVYCQQISQGFSLSAAEGFTAPTISEQAIATLSINGYLLMLQEYIPAAFDT</sequence>
<dbReference type="GO" id="GO:0003676">
    <property type="term" value="F:nucleic acid binding"/>
    <property type="evidence" value="ECO:0007669"/>
    <property type="project" value="InterPro"/>
</dbReference>
<dbReference type="AlphaFoldDB" id="A0A856MF39"/>
<dbReference type="Proteomes" id="UP000503129">
    <property type="component" value="Chromosome"/>
</dbReference>
<keyword evidence="5" id="KW-1185">Reference proteome</keyword>
<dbReference type="KEGG" id="bsen:DP114_06405"/>